<dbReference type="Pfam" id="PF03372">
    <property type="entry name" value="Exo_endo_phos"/>
    <property type="match status" value="1"/>
</dbReference>
<sequence>MAKWMAEQIGEVVEIPADSRECWGKFMRVKVRIDISKPLRRWLQLKLGKTEEITTVSLKYERLPEFCYACRRVGHGIMECLDVEARKQVLDGTPTKFGGWLKALIGEKLYSRNNSQGYGSFLDRVKSTEGSREGEGDGSVSLRPASLASMKVSPVNTGAAPVLEKIGTLIAAEEEGLIQSNVMCVDGPASKKVGQSKKSKSPFKSKGPVSNLSLKQKEGSMSQPVFAEQVCKRKMVFDPSDSESRGLPKAMIGLSWNVRGPGNPCAFAALLRLLKCHSPDLVFLSETKLISSKVSRLKLALGYGGWFCVDSVGSSGGLLLFWKDSISVSVLSSSLGHIDARVSMADGFCWRFSGFYGDPNASNRSSSWSLLHRLKEVVEECNLVDLGFLGPRLTWNNKREGKNNIQERLDMFLANESWRDQFWNAQLEGNISPSHTVFMPSAISSLGSLHVSDQYFLASTMDGSVKLYDHRIINRGHVQSYEGHVNSRTRIQLGVDQSERFVMSGGEDNNLRIWSIKSGELLFDDKFSNSIPHNVRWWRPESKENLWERRMEDKAMKIIHNLGRAIVRMHGFKRVKKYSTCTGIDATIIFK</sequence>
<protein>
    <submittedName>
        <fullName evidence="7">Uncharacterized protein</fullName>
    </submittedName>
</protein>
<dbReference type="InterPro" id="IPR015943">
    <property type="entry name" value="WD40/YVTN_repeat-like_dom_sf"/>
</dbReference>
<evidence type="ECO:0000256" key="1">
    <source>
        <dbReference type="ARBA" id="ARBA00022574"/>
    </source>
</evidence>
<evidence type="ECO:0000313" key="7">
    <source>
        <dbReference type="EMBL" id="TXG67121.1"/>
    </source>
</evidence>
<organism evidence="7 8">
    <name type="scientific">Acer yangbiense</name>
    <dbReference type="NCBI Taxonomy" id="1000413"/>
    <lineage>
        <taxon>Eukaryota</taxon>
        <taxon>Viridiplantae</taxon>
        <taxon>Streptophyta</taxon>
        <taxon>Embryophyta</taxon>
        <taxon>Tracheophyta</taxon>
        <taxon>Spermatophyta</taxon>
        <taxon>Magnoliopsida</taxon>
        <taxon>eudicotyledons</taxon>
        <taxon>Gunneridae</taxon>
        <taxon>Pentapetalae</taxon>
        <taxon>rosids</taxon>
        <taxon>malvids</taxon>
        <taxon>Sapindales</taxon>
        <taxon>Sapindaceae</taxon>
        <taxon>Hippocastanoideae</taxon>
        <taxon>Acereae</taxon>
        <taxon>Acer</taxon>
    </lineage>
</organism>
<evidence type="ECO:0000256" key="4">
    <source>
        <dbReference type="SAM" id="MobiDB-lite"/>
    </source>
</evidence>
<dbReference type="InterPro" id="IPR036691">
    <property type="entry name" value="Endo/exonu/phosph_ase_sf"/>
</dbReference>
<feature type="region of interest" description="Disordered" evidence="4">
    <location>
        <begin position="190"/>
        <end position="216"/>
    </location>
</feature>
<dbReference type="Proteomes" id="UP000323000">
    <property type="component" value="Chromosome 3"/>
</dbReference>
<feature type="repeat" description="WD" evidence="3">
    <location>
        <begin position="481"/>
        <end position="524"/>
    </location>
</feature>
<dbReference type="SUPFAM" id="SSF50978">
    <property type="entry name" value="WD40 repeat-like"/>
    <property type="match status" value="1"/>
</dbReference>
<dbReference type="EMBL" id="VAHF01000003">
    <property type="protein sequence ID" value="TXG67121.1"/>
    <property type="molecule type" value="Genomic_DNA"/>
</dbReference>
<feature type="domain" description="Endonuclease/exonuclease/phosphatase" evidence="5">
    <location>
        <begin position="254"/>
        <end position="374"/>
    </location>
</feature>
<dbReference type="PANTHER" id="PTHR44472:SF1">
    <property type="entry name" value="DDB1 AND CUL4 ASSOCIATED FACTOR 4"/>
    <property type="match status" value="1"/>
</dbReference>
<dbReference type="InterPro" id="IPR025836">
    <property type="entry name" value="Zn_knuckle_CX2CX4HX4C"/>
</dbReference>
<feature type="compositionally biased region" description="Basic residues" evidence="4">
    <location>
        <begin position="194"/>
        <end position="203"/>
    </location>
</feature>
<keyword evidence="1 3" id="KW-0853">WD repeat</keyword>
<evidence type="ECO:0000313" key="8">
    <source>
        <dbReference type="Proteomes" id="UP000323000"/>
    </source>
</evidence>
<dbReference type="Gene3D" id="3.60.10.10">
    <property type="entry name" value="Endonuclease/exonuclease/phosphatase"/>
    <property type="match status" value="1"/>
</dbReference>
<dbReference type="SMART" id="SM00320">
    <property type="entry name" value="WD40"/>
    <property type="match status" value="2"/>
</dbReference>
<dbReference type="PROSITE" id="PS50082">
    <property type="entry name" value="WD_REPEATS_2"/>
    <property type="match status" value="1"/>
</dbReference>
<evidence type="ECO:0000259" key="5">
    <source>
        <dbReference type="Pfam" id="PF03372"/>
    </source>
</evidence>
<dbReference type="Pfam" id="PF00400">
    <property type="entry name" value="WD40"/>
    <property type="match status" value="1"/>
</dbReference>
<evidence type="ECO:0000259" key="6">
    <source>
        <dbReference type="Pfam" id="PF14392"/>
    </source>
</evidence>
<feature type="domain" description="Zinc knuckle CX2CX4HX4C" evidence="6">
    <location>
        <begin position="33"/>
        <end position="81"/>
    </location>
</feature>
<dbReference type="Pfam" id="PF14392">
    <property type="entry name" value="zf-CCHC_4"/>
    <property type="match status" value="1"/>
</dbReference>
<dbReference type="InterPro" id="IPR001680">
    <property type="entry name" value="WD40_rpt"/>
</dbReference>
<dbReference type="Gene3D" id="2.130.10.10">
    <property type="entry name" value="YVTN repeat-like/Quinoprotein amine dehydrogenase"/>
    <property type="match status" value="1"/>
</dbReference>
<dbReference type="SUPFAM" id="SSF56219">
    <property type="entry name" value="DNase I-like"/>
    <property type="match status" value="1"/>
</dbReference>
<dbReference type="InterPro" id="IPR005135">
    <property type="entry name" value="Endo/exonuclease/phosphatase"/>
</dbReference>
<proteinExistence type="predicted"/>
<dbReference type="GO" id="GO:0003824">
    <property type="term" value="F:catalytic activity"/>
    <property type="evidence" value="ECO:0007669"/>
    <property type="project" value="InterPro"/>
</dbReference>
<dbReference type="PANTHER" id="PTHR44472">
    <property type="entry name" value="DDB1- AND CUL4-ASSOCIATED FACTOR 4-RELATED"/>
    <property type="match status" value="1"/>
</dbReference>
<name>A0A5C7ID90_9ROSI</name>
<accession>A0A5C7ID90</accession>
<evidence type="ECO:0000256" key="2">
    <source>
        <dbReference type="ARBA" id="ARBA00022737"/>
    </source>
</evidence>
<dbReference type="AlphaFoldDB" id="A0A5C7ID90"/>
<gene>
    <name evidence="7" type="ORF">EZV62_008396</name>
</gene>
<keyword evidence="2" id="KW-0677">Repeat</keyword>
<dbReference type="InterPro" id="IPR052254">
    <property type="entry name" value="CUL4-DDB1_E3_ligase_receptor"/>
</dbReference>
<reference evidence="8" key="1">
    <citation type="journal article" date="2019" name="Gigascience">
        <title>De novo genome assembly of the endangered Acer yangbiense, a plant species with extremely small populations endemic to Yunnan Province, China.</title>
        <authorList>
            <person name="Yang J."/>
            <person name="Wariss H.M."/>
            <person name="Tao L."/>
            <person name="Zhang R."/>
            <person name="Yun Q."/>
            <person name="Hollingsworth P."/>
            <person name="Dao Z."/>
            <person name="Luo G."/>
            <person name="Guo H."/>
            <person name="Ma Y."/>
            <person name="Sun W."/>
        </authorList>
    </citation>
    <scope>NUCLEOTIDE SEQUENCE [LARGE SCALE GENOMIC DNA]</scope>
    <source>
        <strain evidence="8">cv. Malutang</strain>
    </source>
</reference>
<dbReference type="OrthoDB" id="1001388at2759"/>
<evidence type="ECO:0000256" key="3">
    <source>
        <dbReference type="PROSITE-ProRule" id="PRU00221"/>
    </source>
</evidence>
<dbReference type="InterPro" id="IPR036322">
    <property type="entry name" value="WD40_repeat_dom_sf"/>
</dbReference>
<keyword evidence="8" id="KW-1185">Reference proteome</keyword>
<comment type="caution">
    <text evidence="7">The sequence shown here is derived from an EMBL/GenBank/DDBJ whole genome shotgun (WGS) entry which is preliminary data.</text>
</comment>